<evidence type="ECO:0000313" key="2">
    <source>
        <dbReference type="EMBL" id="KAJ8980132.1"/>
    </source>
</evidence>
<feature type="transmembrane region" description="Helical" evidence="1">
    <location>
        <begin position="167"/>
        <end position="193"/>
    </location>
</feature>
<dbReference type="EMBL" id="JAPWTJ010000284">
    <property type="protein sequence ID" value="KAJ8980132.1"/>
    <property type="molecule type" value="Genomic_DNA"/>
</dbReference>
<reference evidence="2" key="1">
    <citation type="journal article" date="2023" name="Insect Mol. Biol.">
        <title>Genome sequencing provides insights into the evolution of gene families encoding plant cell wall-degrading enzymes in longhorned beetles.</title>
        <authorList>
            <person name="Shin N.R."/>
            <person name="Okamura Y."/>
            <person name="Kirsch R."/>
            <person name="Pauchet Y."/>
        </authorList>
    </citation>
    <scope>NUCLEOTIDE SEQUENCE</scope>
    <source>
        <strain evidence="2">MMC_N1</strain>
    </source>
</reference>
<evidence type="ECO:0000256" key="1">
    <source>
        <dbReference type="SAM" id="Phobius"/>
    </source>
</evidence>
<keyword evidence="1" id="KW-1133">Transmembrane helix</keyword>
<accession>A0ABQ9JR15</accession>
<keyword evidence="1" id="KW-0472">Membrane</keyword>
<keyword evidence="1" id="KW-0812">Transmembrane</keyword>
<feature type="transmembrane region" description="Helical" evidence="1">
    <location>
        <begin position="128"/>
        <end position="147"/>
    </location>
</feature>
<keyword evidence="3" id="KW-1185">Reference proteome</keyword>
<feature type="transmembrane region" description="Helical" evidence="1">
    <location>
        <begin position="60"/>
        <end position="81"/>
    </location>
</feature>
<protein>
    <submittedName>
        <fullName evidence="2">Uncharacterized protein</fullName>
    </submittedName>
</protein>
<organism evidence="2 3">
    <name type="scientific">Molorchus minor</name>
    <dbReference type="NCBI Taxonomy" id="1323400"/>
    <lineage>
        <taxon>Eukaryota</taxon>
        <taxon>Metazoa</taxon>
        <taxon>Ecdysozoa</taxon>
        <taxon>Arthropoda</taxon>
        <taxon>Hexapoda</taxon>
        <taxon>Insecta</taxon>
        <taxon>Pterygota</taxon>
        <taxon>Neoptera</taxon>
        <taxon>Endopterygota</taxon>
        <taxon>Coleoptera</taxon>
        <taxon>Polyphaga</taxon>
        <taxon>Cucujiformia</taxon>
        <taxon>Chrysomeloidea</taxon>
        <taxon>Cerambycidae</taxon>
        <taxon>Lamiinae</taxon>
        <taxon>Monochamini</taxon>
        <taxon>Molorchus</taxon>
    </lineage>
</organism>
<comment type="caution">
    <text evidence="2">The sequence shown here is derived from an EMBL/GenBank/DDBJ whole genome shotgun (WGS) entry which is preliminary data.</text>
</comment>
<dbReference type="Proteomes" id="UP001162164">
    <property type="component" value="Unassembled WGS sequence"/>
</dbReference>
<sequence length="197" mass="22269">MNDDVGGRRALKVDTKDLCYDIPPKVRMSAEVESNPDDQVNGVKRPWIFIKETHRNWIKLGLIVGKILELFICMVCMGLIYEPAQTAALGKTHLHHIGIMYTAFGGYKVINGVAIVSILLGEKIPYRMASLYAVMGCALFLVTGILLTIDRPYLNNQYYFHPQQHLLIMYTISILFVFLNVILFAADAVFSFIMHIS</sequence>
<dbReference type="PANTHER" id="PTHR36692">
    <property type="entry name" value="PROTEIN SNAKESKIN"/>
    <property type="match status" value="1"/>
</dbReference>
<evidence type="ECO:0000313" key="3">
    <source>
        <dbReference type="Proteomes" id="UP001162164"/>
    </source>
</evidence>
<proteinExistence type="predicted"/>
<feature type="transmembrane region" description="Helical" evidence="1">
    <location>
        <begin position="101"/>
        <end position="121"/>
    </location>
</feature>
<dbReference type="InterPro" id="IPR038976">
    <property type="entry name" value="Ssk"/>
</dbReference>
<gene>
    <name evidence="2" type="ORF">NQ317_009191</name>
</gene>
<dbReference type="PANTHER" id="PTHR36692:SF2">
    <property type="entry name" value="GEO12064P1"/>
    <property type="match status" value="1"/>
</dbReference>
<name>A0ABQ9JR15_9CUCU</name>